<feature type="transmembrane region" description="Helical" evidence="2">
    <location>
        <begin position="52"/>
        <end position="71"/>
    </location>
</feature>
<organism evidence="5">
    <name type="scientific">Haemonchus placei</name>
    <name type="common">Barber's pole worm</name>
    <dbReference type="NCBI Taxonomy" id="6290"/>
    <lineage>
        <taxon>Eukaryota</taxon>
        <taxon>Metazoa</taxon>
        <taxon>Ecdysozoa</taxon>
        <taxon>Nematoda</taxon>
        <taxon>Chromadorea</taxon>
        <taxon>Rhabditida</taxon>
        <taxon>Rhabditina</taxon>
        <taxon>Rhabditomorpha</taxon>
        <taxon>Strongyloidea</taxon>
        <taxon>Trichostrongylidae</taxon>
        <taxon>Haemonchus</taxon>
    </lineage>
</organism>
<dbReference type="Proteomes" id="UP000268014">
    <property type="component" value="Unassembled WGS sequence"/>
</dbReference>
<name>A0A0N4W6N6_HAEPC</name>
<feature type="region of interest" description="Disordered" evidence="1">
    <location>
        <begin position="173"/>
        <end position="208"/>
    </location>
</feature>
<dbReference type="WBParaSite" id="HPLM_0000573601-mRNA-1">
    <property type="protein sequence ID" value="HPLM_0000573601-mRNA-1"/>
    <property type="gene ID" value="HPLM_0000573601"/>
</dbReference>
<sequence length="208" mass="23653">MSTSSSQVSKKLSKEVSSSHHTTRFNVSVLVLSSIGLAQLIVQWVVVHAPLLIAQLLILILCVFSHEWNFVHGEALTRHRRTHFNVANVLETYQPRARTEGHLFQPEPPTPGDVAVLHSNDEDDSKKSEFLNQRDAHYAGMFTHAQQKNREMEIMDKSVTACSSLDAAQLENVVLKPADPEKDKKEHEEKKKKEAEEYHKQFEKPFSC</sequence>
<keyword evidence="2" id="KW-0472">Membrane</keyword>
<feature type="compositionally biased region" description="Basic and acidic residues" evidence="1">
    <location>
        <begin position="178"/>
        <end position="208"/>
    </location>
</feature>
<dbReference type="OMA" id="THFNVAN"/>
<feature type="transmembrane region" description="Helical" evidence="2">
    <location>
        <begin position="27"/>
        <end position="46"/>
    </location>
</feature>
<evidence type="ECO:0000313" key="3">
    <source>
        <dbReference type="EMBL" id="VDO26900.1"/>
    </source>
</evidence>
<reference evidence="5" key="1">
    <citation type="submission" date="2017-02" db="UniProtKB">
        <authorList>
            <consortium name="WormBaseParasite"/>
        </authorList>
    </citation>
    <scope>IDENTIFICATION</scope>
</reference>
<protein>
    <submittedName>
        <fullName evidence="5">DUF4408 domain-containing protein</fullName>
    </submittedName>
</protein>
<accession>A0A0N4W6N6</accession>
<reference evidence="3 4" key="2">
    <citation type="submission" date="2018-11" db="EMBL/GenBank/DDBJ databases">
        <authorList>
            <consortium name="Pathogen Informatics"/>
        </authorList>
    </citation>
    <scope>NUCLEOTIDE SEQUENCE [LARGE SCALE GENOMIC DNA]</scope>
    <source>
        <strain evidence="3 4">MHpl1</strain>
    </source>
</reference>
<keyword evidence="2" id="KW-0812">Transmembrane</keyword>
<dbReference type="OrthoDB" id="5836881at2759"/>
<evidence type="ECO:0000256" key="1">
    <source>
        <dbReference type="SAM" id="MobiDB-lite"/>
    </source>
</evidence>
<dbReference type="EMBL" id="UZAF01016381">
    <property type="protein sequence ID" value="VDO26900.1"/>
    <property type="molecule type" value="Genomic_DNA"/>
</dbReference>
<keyword evidence="2" id="KW-1133">Transmembrane helix</keyword>
<proteinExistence type="predicted"/>
<evidence type="ECO:0000313" key="5">
    <source>
        <dbReference type="WBParaSite" id="HPLM_0000573601-mRNA-1"/>
    </source>
</evidence>
<gene>
    <name evidence="3" type="ORF">HPLM_LOCUS5728</name>
</gene>
<dbReference type="AlphaFoldDB" id="A0A0N4W6N6"/>
<keyword evidence="4" id="KW-1185">Reference proteome</keyword>
<evidence type="ECO:0000313" key="4">
    <source>
        <dbReference type="Proteomes" id="UP000268014"/>
    </source>
</evidence>
<evidence type="ECO:0000256" key="2">
    <source>
        <dbReference type="SAM" id="Phobius"/>
    </source>
</evidence>